<dbReference type="GO" id="GO:0005783">
    <property type="term" value="C:endoplasmic reticulum"/>
    <property type="evidence" value="ECO:0007669"/>
    <property type="project" value="TreeGrafter"/>
</dbReference>
<keyword evidence="7" id="KW-1185">Reference proteome</keyword>
<dbReference type="Pfam" id="PF04869">
    <property type="entry name" value="Uso1_p115_head"/>
    <property type="match status" value="1"/>
</dbReference>
<dbReference type="InterPro" id="IPR011989">
    <property type="entry name" value="ARM-like"/>
</dbReference>
<dbReference type="GO" id="GO:0005795">
    <property type="term" value="C:Golgi stack"/>
    <property type="evidence" value="ECO:0007669"/>
    <property type="project" value="TreeGrafter"/>
</dbReference>
<dbReference type="AlphaFoldDB" id="A0A9W8LNJ3"/>
<dbReference type="EMBL" id="JANBUO010002940">
    <property type="protein sequence ID" value="KAJ2793326.1"/>
    <property type="molecule type" value="Genomic_DNA"/>
</dbReference>
<evidence type="ECO:0000256" key="1">
    <source>
        <dbReference type="ARBA" id="ARBA00004555"/>
    </source>
</evidence>
<comment type="caution">
    <text evidence="6">The sequence shown here is derived from an EMBL/GenBank/DDBJ whole genome shotgun (WGS) entry which is preliminary data.</text>
</comment>
<dbReference type="GO" id="GO:0006886">
    <property type="term" value="P:intracellular protein transport"/>
    <property type="evidence" value="ECO:0007669"/>
    <property type="project" value="InterPro"/>
</dbReference>
<feature type="non-terminal residue" evidence="6">
    <location>
        <position position="535"/>
    </location>
</feature>
<evidence type="ECO:0000256" key="2">
    <source>
        <dbReference type="ARBA" id="ARBA00023034"/>
    </source>
</evidence>
<dbReference type="GO" id="GO:0032259">
    <property type="term" value="P:methylation"/>
    <property type="evidence" value="ECO:0007669"/>
    <property type="project" value="UniProtKB-KW"/>
</dbReference>
<proteinExistence type="predicted"/>
<dbReference type="GO" id="GO:0000139">
    <property type="term" value="C:Golgi membrane"/>
    <property type="evidence" value="ECO:0007669"/>
    <property type="project" value="InterPro"/>
</dbReference>
<evidence type="ECO:0000313" key="7">
    <source>
        <dbReference type="Proteomes" id="UP001140094"/>
    </source>
</evidence>
<dbReference type="PANTHER" id="PTHR10013:SF0">
    <property type="entry name" value="GENERAL VESICULAR TRANSPORT FACTOR P115"/>
    <property type="match status" value="1"/>
</dbReference>
<dbReference type="InterPro" id="IPR006953">
    <property type="entry name" value="Vesicle_Uso1_P115_head"/>
</dbReference>
<dbReference type="PANTHER" id="PTHR10013">
    <property type="entry name" value="GENERAL VESICULAR TRANSPORT FACTOR P115"/>
    <property type="match status" value="1"/>
</dbReference>
<dbReference type="OrthoDB" id="198977at2759"/>
<dbReference type="SUPFAM" id="SSF48371">
    <property type="entry name" value="ARM repeat"/>
    <property type="match status" value="1"/>
</dbReference>
<keyword evidence="3" id="KW-0175">Coiled coil</keyword>
<feature type="region of interest" description="Disordered" evidence="4">
    <location>
        <begin position="513"/>
        <end position="535"/>
    </location>
</feature>
<feature type="domain" description="Vesicle tethering protein Uso1/P115-like head" evidence="5">
    <location>
        <begin position="77"/>
        <end position="396"/>
    </location>
</feature>
<feature type="non-terminal residue" evidence="6">
    <location>
        <position position="1"/>
    </location>
</feature>
<dbReference type="GO" id="GO:0048211">
    <property type="term" value="P:Golgi vesicle docking"/>
    <property type="evidence" value="ECO:0007669"/>
    <property type="project" value="TreeGrafter"/>
</dbReference>
<sequence>DIEWTAQHARNMLVVLDIIRMLIQPGNTNTMSNQTAMQQCGIIPPLLQLALAYEAPSSVRSQALYAIGDIIRSHQVNQGLFQRILITAAAMDDDGEDADTKAIPEPAIVIVIRLSVGKKPAEVPANEYYIVRAASAYLVQAYVGSNPDAQLALAATLASPGDADTASEPEKHQSAGSLVVSVLLDWREAGSEDVWRVWYASLLLSIILCDHVQCKEQALKISIGDESKGEEPLPLLNELMSQARQTTQEGTDSRLCVAMFTLICVWLAGFPKGVATFLDESSNVSFLVEQISGPSGTNALIQGVAAFLFGLIYQFDLEAETPMSREALYPILSKRVGTDQLLVRVQRLRDSKEFQYAVGLAAGTHSNAYGGIPGEIYFDNVFTDLFKKHYESFRAAVRLGPNEALANPSYMYLQGGMVGYAGSTGTNSVPGTPQLNAVGAAASRSESPAIQEASLPTETAAVSGAQLEKEPSVPKRDYDIVAGQLAEQEGIVKTLKDQIKAAEQLAADMEDKLKQTKEELSEEKKLHEKTQSEVK</sequence>
<keyword evidence="2" id="KW-0333">Golgi apparatus</keyword>
<evidence type="ECO:0000256" key="4">
    <source>
        <dbReference type="SAM" id="MobiDB-lite"/>
    </source>
</evidence>
<reference evidence="6" key="1">
    <citation type="submission" date="2022-07" db="EMBL/GenBank/DDBJ databases">
        <title>Phylogenomic reconstructions and comparative analyses of Kickxellomycotina fungi.</title>
        <authorList>
            <person name="Reynolds N.K."/>
            <person name="Stajich J.E."/>
            <person name="Barry K."/>
            <person name="Grigoriev I.V."/>
            <person name="Crous P."/>
            <person name="Smith M.E."/>
        </authorList>
    </citation>
    <scope>NUCLEOTIDE SEQUENCE</scope>
    <source>
        <strain evidence="6">NRRL 1565</strain>
    </source>
</reference>
<dbReference type="Proteomes" id="UP001140094">
    <property type="component" value="Unassembled WGS sequence"/>
</dbReference>
<dbReference type="EC" id="2.1.1.319" evidence="6"/>
<organism evidence="6 7">
    <name type="scientific">Coemansia guatemalensis</name>
    <dbReference type="NCBI Taxonomy" id="2761395"/>
    <lineage>
        <taxon>Eukaryota</taxon>
        <taxon>Fungi</taxon>
        <taxon>Fungi incertae sedis</taxon>
        <taxon>Zoopagomycota</taxon>
        <taxon>Kickxellomycotina</taxon>
        <taxon>Kickxellomycetes</taxon>
        <taxon>Kickxellales</taxon>
        <taxon>Kickxellaceae</taxon>
        <taxon>Coemansia</taxon>
    </lineage>
</organism>
<gene>
    <name evidence="6" type="primary">USO1_1</name>
    <name evidence="6" type="ORF">H4R20_006571</name>
</gene>
<accession>A0A9W8LNJ3</accession>
<dbReference type="GO" id="GO:0006888">
    <property type="term" value="P:endoplasmic reticulum to Golgi vesicle-mediated transport"/>
    <property type="evidence" value="ECO:0007669"/>
    <property type="project" value="TreeGrafter"/>
</dbReference>
<keyword evidence="6" id="KW-0808">Transferase</keyword>
<evidence type="ECO:0000259" key="5">
    <source>
        <dbReference type="Pfam" id="PF04869"/>
    </source>
</evidence>
<dbReference type="Gene3D" id="1.25.10.10">
    <property type="entry name" value="Leucine-rich Repeat Variant"/>
    <property type="match status" value="1"/>
</dbReference>
<dbReference type="InterPro" id="IPR024095">
    <property type="entry name" value="Vesicle_P115"/>
</dbReference>
<evidence type="ECO:0000256" key="3">
    <source>
        <dbReference type="ARBA" id="ARBA00023054"/>
    </source>
</evidence>
<dbReference type="GO" id="GO:0035242">
    <property type="term" value="F:protein-arginine omega-N asymmetric methyltransferase activity"/>
    <property type="evidence" value="ECO:0007669"/>
    <property type="project" value="UniProtKB-EC"/>
</dbReference>
<keyword evidence="6" id="KW-0489">Methyltransferase</keyword>
<evidence type="ECO:0000313" key="6">
    <source>
        <dbReference type="EMBL" id="KAJ2793326.1"/>
    </source>
</evidence>
<dbReference type="GO" id="GO:0012507">
    <property type="term" value="C:ER to Golgi transport vesicle membrane"/>
    <property type="evidence" value="ECO:0007669"/>
    <property type="project" value="TreeGrafter"/>
</dbReference>
<protein>
    <submittedName>
        <fullName evidence="6">Vesicle-mediated ER to Golgi transport protein</fullName>
        <ecNumber evidence="6">2.1.1.319</ecNumber>
    </submittedName>
</protein>
<dbReference type="InterPro" id="IPR016024">
    <property type="entry name" value="ARM-type_fold"/>
</dbReference>
<name>A0A9W8LNJ3_9FUNG</name>
<comment type="subcellular location">
    <subcellularLocation>
        <location evidence="1">Golgi apparatus</location>
    </subcellularLocation>
</comment>
<dbReference type="GO" id="GO:0048280">
    <property type="term" value="P:vesicle fusion with Golgi apparatus"/>
    <property type="evidence" value="ECO:0007669"/>
    <property type="project" value="InterPro"/>
</dbReference>